<organism evidence="1">
    <name type="scientific">Rhizophora mucronata</name>
    <name type="common">Asiatic mangrove</name>
    <dbReference type="NCBI Taxonomy" id="61149"/>
    <lineage>
        <taxon>Eukaryota</taxon>
        <taxon>Viridiplantae</taxon>
        <taxon>Streptophyta</taxon>
        <taxon>Embryophyta</taxon>
        <taxon>Tracheophyta</taxon>
        <taxon>Spermatophyta</taxon>
        <taxon>Magnoliopsida</taxon>
        <taxon>eudicotyledons</taxon>
        <taxon>Gunneridae</taxon>
        <taxon>Pentapetalae</taxon>
        <taxon>rosids</taxon>
        <taxon>fabids</taxon>
        <taxon>Malpighiales</taxon>
        <taxon>Rhizophoraceae</taxon>
        <taxon>Rhizophora</taxon>
    </lineage>
</organism>
<evidence type="ECO:0000313" key="1">
    <source>
        <dbReference type="EMBL" id="MBX63914.1"/>
    </source>
</evidence>
<accession>A0A2P2QAE2</accession>
<reference evidence="1" key="1">
    <citation type="submission" date="2018-02" db="EMBL/GenBank/DDBJ databases">
        <title>Rhizophora mucronata_Transcriptome.</title>
        <authorList>
            <person name="Meera S.P."/>
            <person name="Sreeshan A."/>
            <person name="Augustine A."/>
        </authorList>
    </citation>
    <scope>NUCLEOTIDE SEQUENCE</scope>
    <source>
        <tissue evidence="1">Leaf</tissue>
    </source>
</reference>
<name>A0A2P2QAE2_RHIMU</name>
<dbReference type="AlphaFoldDB" id="A0A2P2QAE2"/>
<dbReference type="EMBL" id="GGEC01083430">
    <property type="protein sequence ID" value="MBX63914.1"/>
    <property type="molecule type" value="Transcribed_RNA"/>
</dbReference>
<sequence length="49" mass="5405">MKHATCFYKATNHEILNLKAFCHCSSCLIKISMMKAFVSLSPCPGVSVL</sequence>
<proteinExistence type="predicted"/>
<protein>
    <submittedName>
        <fullName evidence="1">Uncharacterized protein</fullName>
    </submittedName>
</protein>